<dbReference type="Proteomes" id="UP001141806">
    <property type="component" value="Unassembled WGS sequence"/>
</dbReference>
<dbReference type="InterPro" id="IPR002921">
    <property type="entry name" value="Fungal_lipase-type"/>
</dbReference>
<evidence type="ECO:0000259" key="1">
    <source>
        <dbReference type="Pfam" id="PF01764"/>
    </source>
</evidence>
<sequence length="340" mass="38412">MAFKSENFSLSGPLHLTTVDWANAHYCRTVAACLVHGVYILEQDRRQNRKGHESLAPPWWKFFHFHLFDQFIGRFSIFGAIFEFRPPRSNNHPSNKIAPRYVIAFRGTIIKLDSFFGDMALDILIIRNGLHKTSHFEIGMQAVRNMVTTLGASNVWLAGHSLGSAMAMLVGKNMAKTGVFLQTFLFNPPFVSAPYDDQNIKSKKLQNGIRKARRFITAGLTVAMKGHSQKSGSEDPFVILSPWVPSLFVHPTDNICSEYVGYFAQRKKMEKIGASGIEKLATQNSIVGLLLVKKESEPLHLLHSASLTINLSQAPNLWEAHALCQWWIPDQHLQCNLYQY</sequence>
<keyword evidence="3" id="KW-1185">Reference proteome</keyword>
<dbReference type="PANTHER" id="PTHR31479:SF2">
    <property type="entry name" value="ALPHA_BETA-HYDROLASES SUPERFAMILY PROTEIN"/>
    <property type="match status" value="1"/>
</dbReference>
<evidence type="ECO:0000313" key="3">
    <source>
        <dbReference type="Proteomes" id="UP001141806"/>
    </source>
</evidence>
<dbReference type="GO" id="GO:0006629">
    <property type="term" value="P:lipid metabolic process"/>
    <property type="evidence" value="ECO:0007669"/>
    <property type="project" value="InterPro"/>
</dbReference>
<protein>
    <recommendedName>
        <fullName evidence="1">Fungal lipase-type domain-containing protein</fullName>
    </recommendedName>
</protein>
<feature type="domain" description="Fungal lipase-type" evidence="1">
    <location>
        <begin position="141"/>
        <end position="180"/>
    </location>
</feature>
<dbReference type="Pfam" id="PF01764">
    <property type="entry name" value="Lipase_3"/>
    <property type="match status" value="1"/>
</dbReference>
<dbReference type="OrthoDB" id="58570at2759"/>
<reference evidence="2" key="1">
    <citation type="journal article" date="2023" name="Plant J.">
        <title>The genome of the king protea, Protea cynaroides.</title>
        <authorList>
            <person name="Chang J."/>
            <person name="Duong T.A."/>
            <person name="Schoeman C."/>
            <person name="Ma X."/>
            <person name="Roodt D."/>
            <person name="Barker N."/>
            <person name="Li Z."/>
            <person name="Van de Peer Y."/>
            <person name="Mizrachi E."/>
        </authorList>
    </citation>
    <scope>NUCLEOTIDE SEQUENCE</scope>
    <source>
        <tissue evidence="2">Young leaves</tissue>
    </source>
</reference>
<evidence type="ECO:0000313" key="2">
    <source>
        <dbReference type="EMBL" id="KAJ4951428.1"/>
    </source>
</evidence>
<dbReference type="InterPro" id="IPR029058">
    <property type="entry name" value="AB_hydrolase_fold"/>
</dbReference>
<dbReference type="Gene3D" id="3.40.50.1820">
    <property type="entry name" value="alpha/beta hydrolase"/>
    <property type="match status" value="1"/>
</dbReference>
<organism evidence="2 3">
    <name type="scientific">Protea cynaroides</name>
    <dbReference type="NCBI Taxonomy" id="273540"/>
    <lineage>
        <taxon>Eukaryota</taxon>
        <taxon>Viridiplantae</taxon>
        <taxon>Streptophyta</taxon>
        <taxon>Embryophyta</taxon>
        <taxon>Tracheophyta</taxon>
        <taxon>Spermatophyta</taxon>
        <taxon>Magnoliopsida</taxon>
        <taxon>Proteales</taxon>
        <taxon>Proteaceae</taxon>
        <taxon>Protea</taxon>
    </lineage>
</organism>
<dbReference type="AlphaFoldDB" id="A0A9Q0GRP0"/>
<name>A0A9Q0GRP0_9MAGN</name>
<comment type="caution">
    <text evidence="2">The sequence shown here is derived from an EMBL/GenBank/DDBJ whole genome shotgun (WGS) entry which is preliminary data.</text>
</comment>
<gene>
    <name evidence="2" type="ORF">NE237_028260</name>
</gene>
<accession>A0A9Q0GRP0</accession>
<proteinExistence type="predicted"/>
<dbReference type="SUPFAM" id="SSF53474">
    <property type="entry name" value="alpha/beta-Hydrolases"/>
    <property type="match status" value="1"/>
</dbReference>
<dbReference type="PANTHER" id="PTHR31479">
    <property type="entry name" value="ALPHA/BETA-HYDROLASES SUPERFAMILY PROTEIN"/>
    <property type="match status" value="1"/>
</dbReference>
<dbReference type="EMBL" id="JAMYWD010000012">
    <property type="protein sequence ID" value="KAJ4951428.1"/>
    <property type="molecule type" value="Genomic_DNA"/>
</dbReference>